<reference evidence="1" key="1">
    <citation type="submission" date="2021-02" db="EMBL/GenBank/DDBJ databases">
        <authorList>
            <consortium name="DOE Joint Genome Institute"/>
            <person name="Ahrendt S."/>
            <person name="Looney B.P."/>
            <person name="Miyauchi S."/>
            <person name="Morin E."/>
            <person name="Drula E."/>
            <person name="Courty P.E."/>
            <person name="Chicoki N."/>
            <person name="Fauchery L."/>
            <person name="Kohler A."/>
            <person name="Kuo A."/>
            <person name="Labutti K."/>
            <person name="Pangilinan J."/>
            <person name="Lipzen A."/>
            <person name="Riley R."/>
            <person name="Andreopoulos W."/>
            <person name="He G."/>
            <person name="Johnson J."/>
            <person name="Barry K.W."/>
            <person name="Grigoriev I.V."/>
            <person name="Nagy L."/>
            <person name="Hibbett D."/>
            <person name="Henrissat B."/>
            <person name="Matheny P.B."/>
            <person name="Labbe J."/>
            <person name="Martin F."/>
        </authorList>
    </citation>
    <scope>NUCLEOTIDE SEQUENCE</scope>
    <source>
        <strain evidence="1">FP105234-sp</strain>
    </source>
</reference>
<organism evidence="1 2">
    <name type="scientific">Auriscalpium vulgare</name>
    <dbReference type="NCBI Taxonomy" id="40419"/>
    <lineage>
        <taxon>Eukaryota</taxon>
        <taxon>Fungi</taxon>
        <taxon>Dikarya</taxon>
        <taxon>Basidiomycota</taxon>
        <taxon>Agaricomycotina</taxon>
        <taxon>Agaricomycetes</taxon>
        <taxon>Russulales</taxon>
        <taxon>Auriscalpiaceae</taxon>
        <taxon>Auriscalpium</taxon>
    </lineage>
</organism>
<dbReference type="Proteomes" id="UP000814033">
    <property type="component" value="Unassembled WGS sequence"/>
</dbReference>
<evidence type="ECO:0000313" key="2">
    <source>
        <dbReference type="Proteomes" id="UP000814033"/>
    </source>
</evidence>
<name>A0ACB8S8L1_9AGAM</name>
<proteinExistence type="predicted"/>
<comment type="caution">
    <text evidence="1">The sequence shown here is derived from an EMBL/GenBank/DDBJ whole genome shotgun (WGS) entry which is preliminary data.</text>
</comment>
<reference evidence="1" key="2">
    <citation type="journal article" date="2022" name="New Phytol.">
        <title>Evolutionary transition to the ectomycorrhizal habit in the genomes of a hyperdiverse lineage of mushroom-forming fungi.</title>
        <authorList>
            <person name="Looney B."/>
            <person name="Miyauchi S."/>
            <person name="Morin E."/>
            <person name="Drula E."/>
            <person name="Courty P.E."/>
            <person name="Kohler A."/>
            <person name="Kuo A."/>
            <person name="LaButti K."/>
            <person name="Pangilinan J."/>
            <person name="Lipzen A."/>
            <person name="Riley R."/>
            <person name="Andreopoulos W."/>
            <person name="He G."/>
            <person name="Johnson J."/>
            <person name="Nolan M."/>
            <person name="Tritt A."/>
            <person name="Barry K.W."/>
            <person name="Grigoriev I.V."/>
            <person name="Nagy L.G."/>
            <person name="Hibbett D."/>
            <person name="Henrissat B."/>
            <person name="Matheny P.B."/>
            <person name="Labbe J."/>
            <person name="Martin F.M."/>
        </authorList>
    </citation>
    <scope>NUCLEOTIDE SEQUENCE</scope>
    <source>
        <strain evidence="1">FP105234-sp</strain>
    </source>
</reference>
<gene>
    <name evidence="1" type="ORF">FA95DRAFT_1328715</name>
</gene>
<evidence type="ECO:0000313" key="1">
    <source>
        <dbReference type="EMBL" id="KAI0052503.1"/>
    </source>
</evidence>
<accession>A0ACB8S8L1</accession>
<protein>
    <submittedName>
        <fullName evidence="1">Uncharacterized protein</fullName>
    </submittedName>
</protein>
<sequence length="163" mass="18574">MHIYRDCRNNAASFVQGLCAARRIARHRLVLWLVRNTDTTSSARSRIHTSCQRTAVCRAGFVKSCSRRRLRRTLPYLEAVCRESLRVCRKDISVLLGHPIRTATGDVLNSLYVPNGTDVVINILAVNCSTAIWDPDAEECKPEQWLAPLRWRKHTSVGFTLIR</sequence>
<dbReference type="EMBL" id="MU275845">
    <property type="protein sequence ID" value="KAI0052503.1"/>
    <property type="molecule type" value="Genomic_DNA"/>
</dbReference>
<keyword evidence="2" id="KW-1185">Reference proteome</keyword>